<evidence type="ECO:0000313" key="3">
    <source>
        <dbReference type="Proteomes" id="UP001279410"/>
    </source>
</evidence>
<accession>A0AAD3M5F3</accession>
<dbReference type="Proteomes" id="UP001279410">
    <property type="component" value="Unassembled WGS sequence"/>
</dbReference>
<name>A0AAD3M5F3_LATJO</name>
<dbReference type="PANTHER" id="PTHR46599">
    <property type="entry name" value="PIGGYBAC TRANSPOSABLE ELEMENT-DERIVED PROTEIN 4"/>
    <property type="match status" value="1"/>
</dbReference>
<dbReference type="PANTHER" id="PTHR46599:SF3">
    <property type="entry name" value="PIGGYBAC TRANSPOSABLE ELEMENT-DERIVED PROTEIN 4"/>
    <property type="match status" value="1"/>
</dbReference>
<feature type="domain" description="PiggyBac transposable element-derived protein" evidence="1">
    <location>
        <begin position="2"/>
        <end position="44"/>
    </location>
</feature>
<keyword evidence="3" id="KW-1185">Reference proteome</keyword>
<sequence>MAYNKNKGGVDLSDQLSQYYSTHRKTARWYKTLHFLDIATTNAFILHREMSIAKQVPSRDTQRLHGGAGVSALWCGQGRCSPEQES</sequence>
<proteinExistence type="predicted"/>
<protein>
    <submittedName>
        <fullName evidence="2">PiggyBac transposable element-derived protein 4-like isoform X1</fullName>
    </submittedName>
</protein>
<evidence type="ECO:0000259" key="1">
    <source>
        <dbReference type="Pfam" id="PF13843"/>
    </source>
</evidence>
<gene>
    <name evidence="2" type="ORF">AKAME5_000149000</name>
</gene>
<reference evidence="2" key="1">
    <citation type="submission" date="2022-08" db="EMBL/GenBank/DDBJ databases">
        <title>Genome sequencing of akame (Lates japonicus).</title>
        <authorList>
            <person name="Hashiguchi Y."/>
            <person name="Takahashi H."/>
        </authorList>
    </citation>
    <scope>NUCLEOTIDE SEQUENCE</scope>
    <source>
        <strain evidence="2">Kochi</strain>
    </source>
</reference>
<dbReference type="AlphaFoldDB" id="A0AAD3M5F3"/>
<comment type="caution">
    <text evidence="2">The sequence shown here is derived from an EMBL/GenBank/DDBJ whole genome shotgun (WGS) entry which is preliminary data.</text>
</comment>
<organism evidence="2 3">
    <name type="scientific">Lates japonicus</name>
    <name type="common">Japanese lates</name>
    <dbReference type="NCBI Taxonomy" id="270547"/>
    <lineage>
        <taxon>Eukaryota</taxon>
        <taxon>Metazoa</taxon>
        <taxon>Chordata</taxon>
        <taxon>Craniata</taxon>
        <taxon>Vertebrata</taxon>
        <taxon>Euteleostomi</taxon>
        <taxon>Actinopterygii</taxon>
        <taxon>Neopterygii</taxon>
        <taxon>Teleostei</taxon>
        <taxon>Neoteleostei</taxon>
        <taxon>Acanthomorphata</taxon>
        <taxon>Carangaria</taxon>
        <taxon>Carangaria incertae sedis</taxon>
        <taxon>Centropomidae</taxon>
        <taxon>Lates</taxon>
    </lineage>
</organism>
<dbReference type="Pfam" id="PF13843">
    <property type="entry name" value="DDE_Tnp_1_7"/>
    <property type="match status" value="1"/>
</dbReference>
<dbReference type="InterPro" id="IPR029526">
    <property type="entry name" value="PGBD"/>
</dbReference>
<evidence type="ECO:0000313" key="2">
    <source>
        <dbReference type="EMBL" id="GLD47284.1"/>
    </source>
</evidence>
<dbReference type="EMBL" id="BRZM01000003">
    <property type="protein sequence ID" value="GLD47284.1"/>
    <property type="molecule type" value="Genomic_DNA"/>
</dbReference>